<dbReference type="Gene3D" id="1.25.40.390">
    <property type="match status" value="1"/>
</dbReference>
<sequence>MRKYINKILIIAFTAALTVSCSDAYDIVQDGELSDEAVFRSTSDLEKYLAGSVYTSIDTSNEIKFTSVFTDEVRLGPSNTGQDVGLHRFILNSNDGYSSGIWLGYYTTINRVNRLLEAAAKIVPTAGEQAGYNNILAEARAVRALAYISLQSYYSTNMKDNNALGVILSDSVPGINDQLPRSTNGAIWSFVEADLQFAFDNINAAYQTTNGHASPFFVSKTMVNALRARMYTYRGNYTLAKQYALDVVNNSGLTLTLSTPNAPGTVGSTTWNNVFYSETANPNPYRKIWNDTAPGESIFTLARLVGGTGGNIAALYTTNTTNITGSPLFAFGLNLFANLTSNTNDIRRYAFIDPTSTPANNIYVIDKYPGKGNQPLKNNIKVIRLSEIYLILAECEAQTSLTAAANYVKAVRDARKYSGSAAVPVYASKQEALRDILKERRVELCFEGHRYVDLRRLGAEAAVSIDRNAADDIITAPLTLSISDNRFTLPIPAAEINGNPTIQQNPGY</sequence>
<evidence type="ECO:0000256" key="5">
    <source>
        <dbReference type="ARBA" id="ARBA00023237"/>
    </source>
</evidence>
<comment type="subcellular location">
    <subcellularLocation>
        <location evidence="1">Cell outer membrane</location>
    </subcellularLocation>
</comment>
<evidence type="ECO:0000256" key="2">
    <source>
        <dbReference type="ARBA" id="ARBA00006275"/>
    </source>
</evidence>
<comment type="caution">
    <text evidence="8">The sequence shown here is derived from an EMBL/GenBank/DDBJ whole genome shotgun (WGS) entry which is preliminary data.</text>
</comment>
<gene>
    <name evidence="8" type="ORF">NZ698_11675</name>
</gene>
<evidence type="ECO:0000256" key="1">
    <source>
        <dbReference type="ARBA" id="ARBA00004442"/>
    </source>
</evidence>
<keyword evidence="9" id="KW-1185">Reference proteome</keyword>
<feature type="signal peptide" evidence="6">
    <location>
        <begin position="1"/>
        <end position="24"/>
    </location>
</feature>
<evidence type="ECO:0000259" key="7">
    <source>
        <dbReference type="Pfam" id="PF07980"/>
    </source>
</evidence>
<evidence type="ECO:0000256" key="4">
    <source>
        <dbReference type="ARBA" id="ARBA00023136"/>
    </source>
</evidence>
<dbReference type="RefSeq" id="WP_263003312.1">
    <property type="nucleotide sequence ID" value="NZ_JAOTEM010000002.1"/>
</dbReference>
<comment type="similarity">
    <text evidence="2">Belongs to the SusD family.</text>
</comment>
<evidence type="ECO:0000313" key="8">
    <source>
        <dbReference type="EMBL" id="MCU7617860.1"/>
    </source>
</evidence>
<evidence type="ECO:0000256" key="6">
    <source>
        <dbReference type="SAM" id="SignalP"/>
    </source>
</evidence>
<evidence type="ECO:0000256" key="3">
    <source>
        <dbReference type="ARBA" id="ARBA00022729"/>
    </source>
</evidence>
<keyword evidence="4" id="KW-0472">Membrane</keyword>
<dbReference type="SUPFAM" id="SSF48452">
    <property type="entry name" value="TPR-like"/>
    <property type="match status" value="1"/>
</dbReference>
<dbReference type="Proteomes" id="UP001208649">
    <property type="component" value="Unassembled WGS sequence"/>
</dbReference>
<proteinExistence type="inferred from homology"/>
<keyword evidence="3 6" id="KW-0732">Signal</keyword>
<evidence type="ECO:0000313" key="9">
    <source>
        <dbReference type="Proteomes" id="UP001208649"/>
    </source>
</evidence>
<organism evidence="8 9">
    <name type="scientific">Chryseobacterium edaphi</name>
    <dbReference type="NCBI Taxonomy" id="2976532"/>
    <lineage>
        <taxon>Bacteria</taxon>
        <taxon>Pseudomonadati</taxon>
        <taxon>Bacteroidota</taxon>
        <taxon>Flavobacteriia</taxon>
        <taxon>Flavobacteriales</taxon>
        <taxon>Weeksellaceae</taxon>
        <taxon>Chryseobacterium group</taxon>
        <taxon>Chryseobacterium</taxon>
    </lineage>
</organism>
<dbReference type="InterPro" id="IPR012944">
    <property type="entry name" value="SusD_RagB_dom"/>
</dbReference>
<keyword evidence="5" id="KW-0998">Cell outer membrane</keyword>
<reference evidence="9" key="1">
    <citation type="submission" date="2023-07" db="EMBL/GenBank/DDBJ databases">
        <title>Chryseobacterium sp. strain PBS4-4 Genome sequencing and assembly.</title>
        <authorList>
            <person name="Jung Y."/>
        </authorList>
    </citation>
    <scope>NUCLEOTIDE SEQUENCE [LARGE SCALE GENOMIC DNA]</scope>
    <source>
        <strain evidence="9">PBS4-4</strain>
    </source>
</reference>
<dbReference type="InterPro" id="IPR011990">
    <property type="entry name" value="TPR-like_helical_dom_sf"/>
</dbReference>
<dbReference type="PROSITE" id="PS51257">
    <property type="entry name" value="PROKAR_LIPOPROTEIN"/>
    <property type="match status" value="1"/>
</dbReference>
<dbReference type="Pfam" id="PF07980">
    <property type="entry name" value="SusD_RagB"/>
    <property type="match status" value="1"/>
</dbReference>
<feature type="chain" id="PRO_5045092232" evidence="6">
    <location>
        <begin position="25"/>
        <end position="508"/>
    </location>
</feature>
<feature type="domain" description="RagB/SusD" evidence="7">
    <location>
        <begin position="367"/>
        <end position="508"/>
    </location>
</feature>
<protein>
    <submittedName>
        <fullName evidence="8">RagB/SusD family nutrient uptake outer membrane protein</fullName>
    </submittedName>
</protein>
<dbReference type="EMBL" id="JAOTEM010000002">
    <property type="protein sequence ID" value="MCU7617860.1"/>
    <property type="molecule type" value="Genomic_DNA"/>
</dbReference>
<name>A0ABT2W6L8_9FLAO</name>
<accession>A0ABT2W6L8</accession>